<keyword evidence="3" id="KW-1185">Reference proteome</keyword>
<sequence length="56" mass="5824">MSVQAVSVLLQLLATTGDALLLAFVVFASRQGLKVTPDDRPDRSGQANYGDGGSDT</sequence>
<gene>
    <name evidence="2" type="ORF">HL667_04850</name>
</gene>
<comment type="caution">
    <text evidence="2">The sequence shown here is derived from an EMBL/GenBank/DDBJ whole genome shotgun (WGS) entry which is preliminary data.</text>
</comment>
<accession>A0ABX2C7U1</accession>
<feature type="region of interest" description="Disordered" evidence="1">
    <location>
        <begin position="34"/>
        <end position="56"/>
    </location>
</feature>
<dbReference type="Proteomes" id="UP000886476">
    <property type="component" value="Unassembled WGS sequence"/>
</dbReference>
<proteinExistence type="predicted"/>
<reference evidence="2" key="1">
    <citation type="submission" date="2020-05" db="EMBL/GenBank/DDBJ databases">
        <title>Nod-independent and nitrogen-fixing Bradyrhizobium aeschynomene sp. nov. isolated from nodules of Aeschynomene indica.</title>
        <authorList>
            <person name="Zhang Z."/>
        </authorList>
    </citation>
    <scope>NUCLEOTIDE SEQUENCE</scope>
    <source>
        <strain evidence="2">83012</strain>
    </source>
</reference>
<protein>
    <submittedName>
        <fullName evidence="2">Uncharacterized protein</fullName>
    </submittedName>
</protein>
<organism evidence="2 3">
    <name type="scientific">Bradyrhizobium aeschynomenes</name>
    <dbReference type="NCBI Taxonomy" id="2734909"/>
    <lineage>
        <taxon>Bacteria</taxon>
        <taxon>Pseudomonadati</taxon>
        <taxon>Pseudomonadota</taxon>
        <taxon>Alphaproteobacteria</taxon>
        <taxon>Hyphomicrobiales</taxon>
        <taxon>Nitrobacteraceae</taxon>
        <taxon>Bradyrhizobium</taxon>
    </lineage>
</organism>
<name>A0ABX2C7U1_9BRAD</name>
<dbReference type="EMBL" id="JABFDN010000001">
    <property type="protein sequence ID" value="NPU64319.1"/>
    <property type="molecule type" value="Genomic_DNA"/>
</dbReference>
<dbReference type="RefSeq" id="WP_172107823.1">
    <property type="nucleotide sequence ID" value="NZ_JABFDM010000013.1"/>
</dbReference>
<evidence type="ECO:0000256" key="1">
    <source>
        <dbReference type="SAM" id="MobiDB-lite"/>
    </source>
</evidence>
<evidence type="ECO:0000313" key="3">
    <source>
        <dbReference type="Proteomes" id="UP000886476"/>
    </source>
</evidence>
<evidence type="ECO:0000313" key="2">
    <source>
        <dbReference type="EMBL" id="NPU64319.1"/>
    </source>
</evidence>